<proteinExistence type="predicted"/>
<dbReference type="Pfam" id="PF03472">
    <property type="entry name" value="Autoind_bind"/>
    <property type="match status" value="1"/>
</dbReference>
<dbReference type="Gene3D" id="3.30.450.80">
    <property type="entry name" value="Transcription factor LuxR-like, autoinducer-binding domain"/>
    <property type="match status" value="1"/>
</dbReference>
<sequence length="231" mass="25274">MSASKQASSASSSQPSDEPAAFPELDAFCNDIGFSYWSLYLNHYNPPGNAVFRSNLPAPWQAWTQAHLAAIFDSLRAPRFEVNAPFRWGRTLLEQASPMPRGLNVPAGFEGVSIILQDAGRHHSVFTVRRDNSPLDDPEFAAMGGQLAWMAGLLHRAARLGPVGGTPKPKLTPRQVEVMRLVVVGKTAQEISNLLNVSRRTVRFHQERVMITLDTTNITAAAFQAGLLGLL</sequence>
<evidence type="ECO:0000256" key="3">
    <source>
        <dbReference type="ARBA" id="ARBA00023163"/>
    </source>
</evidence>
<accession>A0ABR7Z0G4</accession>
<keyword evidence="1" id="KW-0805">Transcription regulation</keyword>
<dbReference type="PROSITE" id="PS50043">
    <property type="entry name" value="HTH_LUXR_2"/>
    <property type="match status" value="1"/>
</dbReference>
<evidence type="ECO:0000313" key="5">
    <source>
        <dbReference type="EMBL" id="MBD1598821.1"/>
    </source>
</evidence>
<keyword evidence="2" id="KW-0238">DNA-binding</keyword>
<dbReference type="InterPro" id="IPR036693">
    <property type="entry name" value="TF_LuxR_autoind-bd_dom_sf"/>
</dbReference>
<evidence type="ECO:0000256" key="1">
    <source>
        <dbReference type="ARBA" id="ARBA00023015"/>
    </source>
</evidence>
<dbReference type="SUPFAM" id="SSF46894">
    <property type="entry name" value="C-terminal effector domain of the bipartite response regulators"/>
    <property type="match status" value="1"/>
</dbReference>
<dbReference type="InterPro" id="IPR005143">
    <property type="entry name" value="TF_LuxR_autoind-bd_dom"/>
</dbReference>
<dbReference type="PANTHER" id="PTHR44688:SF16">
    <property type="entry name" value="DNA-BINDING TRANSCRIPTIONAL ACTIVATOR DEVR_DOSR"/>
    <property type="match status" value="1"/>
</dbReference>
<reference evidence="5 6" key="1">
    <citation type="journal article" date="2020" name="Insects">
        <title>Bacteria Belonging to Pseudomonas typographi sp. nov. from the Bark Beetle Ips typographus Have Genomic Potential to Aid in the Host Ecology.</title>
        <authorList>
            <person name="Peral-Aranega E."/>
            <person name="Saati-Santamaria Z."/>
            <person name="Kolarik M."/>
            <person name="Rivas R."/>
            <person name="Garcia-Fraile P."/>
        </authorList>
    </citation>
    <scope>NUCLEOTIDE SEQUENCE [LARGE SCALE GENOMIC DNA]</scope>
    <source>
        <strain evidence="5 6">CA3A</strain>
    </source>
</reference>
<protein>
    <recommendedName>
        <fullName evidence="4">HTH luxR-type domain-containing protein</fullName>
    </recommendedName>
</protein>
<dbReference type="Pfam" id="PF00196">
    <property type="entry name" value="GerE"/>
    <property type="match status" value="1"/>
</dbReference>
<dbReference type="SMART" id="SM00421">
    <property type="entry name" value="HTH_LUXR"/>
    <property type="match status" value="1"/>
</dbReference>
<dbReference type="PANTHER" id="PTHR44688">
    <property type="entry name" value="DNA-BINDING TRANSCRIPTIONAL ACTIVATOR DEVR_DOSR"/>
    <property type="match status" value="1"/>
</dbReference>
<dbReference type="RefSeq" id="WP_190419530.1">
    <property type="nucleotide sequence ID" value="NZ_JAAOCA010000009.1"/>
</dbReference>
<evidence type="ECO:0000259" key="4">
    <source>
        <dbReference type="PROSITE" id="PS50043"/>
    </source>
</evidence>
<feature type="domain" description="HTH luxR-type" evidence="4">
    <location>
        <begin position="164"/>
        <end position="229"/>
    </location>
</feature>
<dbReference type="CDD" id="cd06170">
    <property type="entry name" value="LuxR_C_like"/>
    <property type="match status" value="1"/>
</dbReference>
<evidence type="ECO:0000313" key="6">
    <source>
        <dbReference type="Proteomes" id="UP000805841"/>
    </source>
</evidence>
<keyword evidence="6" id="KW-1185">Reference proteome</keyword>
<dbReference type="PRINTS" id="PR00038">
    <property type="entry name" value="HTHLUXR"/>
</dbReference>
<dbReference type="Gene3D" id="1.10.10.10">
    <property type="entry name" value="Winged helix-like DNA-binding domain superfamily/Winged helix DNA-binding domain"/>
    <property type="match status" value="1"/>
</dbReference>
<dbReference type="EMBL" id="JAAOCA010000009">
    <property type="protein sequence ID" value="MBD1598821.1"/>
    <property type="molecule type" value="Genomic_DNA"/>
</dbReference>
<dbReference type="InterPro" id="IPR036388">
    <property type="entry name" value="WH-like_DNA-bd_sf"/>
</dbReference>
<comment type="caution">
    <text evidence="5">The sequence shown here is derived from an EMBL/GenBank/DDBJ whole genome shotgun (WGS) entry which is preliminary data.</text>
</comment>
<organism evidence="5 6">
    <name type="scientific">Pseudomonas typographi</name>
    <dbReference type="NCBI Taxonomy" id="2715964"/>
    <lineage>
        <taxon>Bacteria</taxon>
        <taxon>Pseudomonadati</taxon>
        <taxon>Pseudomonadota</taxon>
        <taxon>Gammaproteobacteria</taxon>
        <taxon>Pseudomonadales</taxon>
        <taxon>Pseudomonadaceae</taxon>
        <taxon>Pseudomonas</taxon>
    </lineage>
</organism>
<dbReference type="SUPFAM" id="SSF75516">
    <property type="entry name" value="Pheromone-binding domain of LuxR-like quorum-sensing transcription factors"/>
    <property type="match status" value="1"/>
</dbReference>
<name>A0ABR7Z0G4_9PSED</name>
<dbReference type="InterPro" id="IPR016032">
    <property type="entry name" value="Sig_transdc_resp-reg_C-effctor"/>
</dbReference>
<keyword evidence="3" id="KW-0804">Transcription</keyword>
<gene>
    <name evidence="5" type="ORF">HAQ05_08900</name>
</gene>
<evidence type="ECO:0000256" key="2">
    <source>
        <dbReference type="ARBA" id="ARBA00023125"/>
    </source>
</evidence>
<dbReference type="InterPro" id="IPR000792">
    <property type="entry name" value="Tscrpt_reg_LuxR_C"/>
</dbReference>
<dbReference type="Proteomes" id="UP000805841">
    <property type="component" value="Unassembled WGS sequence"/>
</dbReference>